<evidence type="ECO:0000313" key="9">
    <source>
        <dbReference type="EMBL" id="AWK06800.1"/>
    </source>
</evidence>
<dbReference type="RefSeq" id="WP_109194204.1">
    <property type="nucleotide sequence ID" value="NZ_CP029255.1"/>
</dbReference>
<organism evidence="9 10">
    <name type="scientific">Flavobacterium crocinum</name>
    <dbReference type="NCBI Taxonomy" id="2183896"/>
    <lineage>
        <taxon>Bacteria</taxon>
        <taxon>Pseudomonadati</taxon>
        <taxon>Bacteroidota</taxon>
        <taxon>Flavobacteriia</taxon>
        <taxon>Flavobacteriales</taxon>
        <taxon>Flavobacteriaceae</taxon>
        <taxon>Flavobacterium</taxon>
    </lineage>
</organism>
<dbReference type="InterPro" id="IPR038770">
    <property type="entry name" value="Na+/solute_symporter_sf"/>
</dbReference>
<feature type="transmembrane region" description="Helical" evidence="8">
    <location>
        <begin position="161"/>
        <end position="179"/>
    </location>
</feature>
<reference evidence="9 10" key="1">
    <citation type="submission" date="2018-05" db="EMBL/GenBank/DDBJ databases">
        <title>Genome sequencing of Flavobacterium sp. HYN0056.</title>
        <authorList>
            <person name="Yi H."/>
            <person name="Baek C."/>
        </authorList>
    </citation>
    <scope>NUCLEOTIDE SEQUENCE [LARGE SCALE GENOMIC DNA]</scope>
    <source>
        <strain evidence="9 10">HYN0056</strain>
    </source>
</reference>
<dbReference type="OrthoDB" id="9786183at2"/>
<keyword evidence="3" id="KW-0813">Transport</keyword>
<dbReference type="InterPro" id="IPR004776">
    <property type="entry name" value="Mem_transp_PIN-like"/>
</dbReference>
<protein>
    <submittedName>
        <fullName evidence="9">Transporter</fullName>
    </submittedName>
</protein>
<accession>A0A2S1YRS5</accession>
<sequence>MDNFIMIAVCITTGFLLRKYNVVPAGSHKGINVWLLYLALPAVSLRYIPKIEWSVQMLFPMASTIIVWIGSWFFIRYYANYRHYGQRTRSSLELASGYSNTSFLGFPLIIAYFGEQYLSIAVICDQVLFILLSTAGIVAAIKGDRSSGGNVEIKMILKKLITFPPFIGCMSALILPNFIDLAPAESFLSKLTATIAPLALFTVGLQLNFNGWKKQLPQISMSSFYKLIIAPILVLVIALIIGIKGKVAAISVFEASMPTFITASVVAEQFNLNSKLINLIVGIGILISFVSTGIWVLVINQILF</sequence>
<keyword evidence="5 8" id="KW-0812">Transmembrane</keyword>
<dbReference type="AlphaFoldDB" id="A0A2S1YRS5"/>
<evidence type="ECO:0000256" key="1">
    <source>
        <dbReference type="ARBA" id="ARBA00004651"/>
    </source>
</evidence>
<feature type="transmembrane region" description="Helical" evidence="8">
    <location>
        <begin position="191"/>
        <end position="212"/>
    </location>
</feature>
<dbReference type="Pfam" id="PF03547">
    <property type="entry name" value="Mem_trans"/>
    <property type="match status" value="1"/>
</dbReference>
<evidence type="ECO:0000256" key="7">
    <source>
        <dbReference type="ARBA" id="ARBA00023136"/>
    </source>
</evidence>
<evidence type="ECO:0000313" key="10">
    <source>
        <dbReference type="Proteomes" id="UP000245250"/>
    </source>
</evidence>
<feature type="transmembrane region" description="Helical" evidence="8">
    <location>
        <begin position="279"/>
        <end position="303"/>
    </location>
</feature>
<feature type="transmembrane region" description="Helical" evidence="8">
    <location>
        <begin position="95"/>
        <end position="114"/>
    </location>
</feature>
<dbReference type="GO" id="GO:0055085">
    <property type="term" value="P:transmembrane transport"/>
    <property type="evidence" value="ECO:0007669"/>
    <property type="project" value="InterPro"/>
</dbReference>
<keyword evidence="10" id="KW-1185">Reference proteome</keyword>
<comment type="subcellular location">
    <subcellularLocation>
        <location evidence="1">Cell membrane</location>
        <topology evidence="1">Multi-pass membrane protein</topology>
    </subcellularLocation>
</comment>
<evidence type="ECO:0000256" key="4">
    <source>
        <dbReference type="ARBA" id="ARBA00022475"/>
    </source>
</evidence>
<dbReference type="EMBL" id="CP029255">
    <property type="protein sequence ID" value="AWK06800.1"/>
    <property type="molecule type" value="Genomic_DNA"/>
</dbReference>
<keyword evidence="4" id="KW-1003">Cell membrane</keyword>
<keyword evidence="7 8" id="KW-0472">Membrane</keyword>
<evidence type="ECO:0000256" key="3">
    <source>
        <dbReference type="ARBA" id="ARBA00022448"/>
    </source>
</evidence>
<evidence type="ECO:0000256" key="5">
    <source>
        <dbReference type="ARBA" id="ARBA00022692"/>
    </source>
</evidence>
<dbReference type="PANTHER" id="PTHR36838">
    <property type="entry name" value="AUXIN EFFLUX CARRIER FAMILY PROTEIN"/>
    <property type="match status" value="1"/>
</dbReference>
<feature type="transmembrane region" description="Helical" evidence="8">
    <location>
        <begin position="224"/>
        <end position="243"/>
    </location>
</feature>
<evidence type="ECO:0000256" key="2">
    <source>
        <dbReference type="ARBA" id="ARBA00010145"/>
    </source>
</evidence>
<dbReference type="Gene3D" id="1.20.1530.20">
    <property type="match status" value="1"/>
</dbReference>
<gene>
    <name evidence="9" type="ORF">HYN56_22235</name>
</gene>
<dbReference type="GO" id="GO:0005886">
    <property type="term" value="C:plasma membrane"/>
    <property type="evidence" value="ECO:0007669"/>
    <property type="project" value="UniProtKB-SubCell"/>
</dbReference>
<feature type="transmembrane region" description="Helical" evidence="8">
    <location>
        <begin position="53"/>
        <end position="75"/>
    </location>
</feature>
<feature type="transmembrane region" description="Helical" evidence="8">
    <location>
        <begin position="120"/>
        <end position="141"/>
    </location>
</feature>
<evidence type="ECO:0000256" key="6">
    <source>
        <dbReference type="ARBA" id="ARBA00022989"/>
    </source>
</evidence>
<dbReference type="KEGG" id="fcr:HYN56_22235"/>
<dbReference type="Proteomes" id="UP000245250">
    <property type="component" value="Chromosome"/>
</dbReference>
<keyword evidence="6 8" id="KW-1133">Transmembrane helix</keyword>
<proteinExistence type="inferred from homology"/>
<evidence type="ECO:0000256" key="8">
    <source>
        <dbReference type="SAM" id="Phobius"/>
    </source>
</evidence>
<name>A0A2S1YRS5_9FLAO</name>
<dbReference type="PANTHER" id="PTHR36838:SF1">
    <property type="entry name" value="SLR1864 PROTEIN"/>
    <property type="match status" value="1"/>
</dbReference>
<comment type="similarity">
    <text evidence="2">Belongs to the auxin efflux carrier (TC 2.A.69) family.</text>
</comment>